<organism evidence="1 2">
    <name type="scientific">Streptomyces liliiviolaceus</name>
    <dbReference type="NCBI Taxonomy" id="2823109"/>
    <lineage>
        <taxon>Bacteria</taxon>
        <taxon>Bacillati</taxon>
        <taxon>Actinomycetota</taxon>
        <taxon>Actinomycetes</taxon>
        <taxon>Kitasatosporales</taxon>
        <taxon>Streptomycetaceae</taxon>
        <taxon>Streptomyces</taxon>
    </lineage>
</organism>
<evidence type="ECO:0000313" key="2">
    <source>
        <dbReference type="Proteomes" id="UP000677413"/>
    </source>
</evidence>
<dbReference type="RefSeq" id="WP_210884321.1">
    <property type="nucleotide sequence ID" value="NZ_JAGPYQ010000001.1"/>
</dbReference>
<comment type="caution">
    <text evidence="1">The sequence shown here is derived from an EMBL/GenBank/DDBJ whole genome shotgun (WGS) entry which is preliminary data.</text>
</comment>
<proteinExistence type="predicted"/>
<evidence type="ECO:0000313" key="1">
    <source>
        <dbReference type="EMBL" id="MBQ0850281.1"/>
    </source>
</evidence>
<dbReference type="EMBL" id="JAGPYQ010000001">
    <property type="protein sequence ID" value="MBQ0850281.1"/>
    <property type="molecule type" value="Genomic_DNA"/>
</dbReference>
<keyword evidence="2" id="KW-1185">Reference proteome</keyword>
<protein>
    <submittedName>
        <fullName evidence="1">Uncharacterized protein</fullName>
    </submittedName>
</protein>
<reference evidence="1 2" key="1">
    <citation type="submission" date="2021-04" db="EMBL/GenBank/DDBJ databases">
        <authorList>
            <person name="Tang X."/>
            <person name="Zhou X."/>
            <person name="Chen X."/>
            <person name="Cernava T."/>
            <person name="Zhang C."/>
        </authorList>
    </citation>
    <scope>NUCLEOTIDE SEQUENCE [LARGE SCALE GENOMIC DNA]</scope>
    <source>
        <strain evidence="1 2">BH-SS-21</strain>
    </source>
</reference>
<accession>A0A940XZY1</accession>
<gene>
    <name evidence="1" type="ORF">J8N05_19010</name>
</gene>
<dbReference type="Proteomes" id="UP000677413">
    <property type="component" value="Unassembled WGS sequence"/>
</dbReference>
<dbReference type="AlphaFoldDB" id="A0A940XZY1"/>
<name>A0A940XZY1_9ACTN</name>
<sequence>MDAATAKLMSGVVATLRGAGFDLVCTTWDSGEPGLHVWCEADAVHIGWRPAPATRSDLPRPVTYHGLRQAFTRAVTMVLSEGGYTFEIHSPAQLIRVVSGSGG</sequence>